<dbReference type="InterPro" id="IPR036249">
    <property type="entry name" value="Thioredoxin-like_sf"/>
</dbReference>
<protein>
    <submittedName>
        <fullName evidence="1">Glutaredoxin family protein</fullName>
    </submittedName>
</protein>
<dbReference type="PANTHER" id="PTHR33558:SF1">
    <property type="entry name" value="GLUTAREDOXIN-LIKE PROTEIN C5ORF63 HOMOLOG"/>
    <property type="match status" value="1"/>
</dbReference>
<dbReference type="Pfam" id="PF05768">
    <property type="entry name" value="Glrx-like"/>
    <property type="match status" value="1"/>
</dbReference>
<sequence length="83" mass="9740">MRVIVYSKPECPLCDELKEILFSIQQDARFELVEHNILEQPEAFERYRYLIPVLEIEGGPILYPPHEPGIIWQAIFAASRRLT</sequence>
<dbReference type="AlphaFoldDB" id="A0A7C1FXH0"/>
<organism evidence="1">
    <name type="scientific">Caldilinea aerophila</name>
    <dbReference type="NCBI Taxonomy" id="133453"/>
    <lineage>
        <taxon>Bacteria</taxon>
        <taxon>Bacillati</taxon>
        <taxon>Chloroflexota</taxon>
        <taxon>Caldilineae</taxon>
        <taxon>Caldilineales</taxon>
        <taxon>Caldilineaceae</taxon>
        <taxon>Caldilinea</taxon>
    </lineage>
</organism>
<dbReference type="PANTHER" id="PTHR33558">
    <property type="entry name" value="GLUTAREDOXIN-LIKE PROTEIN C5ORF63 HOMOLOG"/>
    <property type="match status" value="1"/>
</dbReference>
<dbReference type="Gene3D" id="3.40.30.10">
    <property type="entry name" value="Glutaredoxin"/>
    <property type="match status" value="1"/>
</dbReference>
<evidence type="ECO:0000313" key="1">
    <source>
        <dbReference type="EMBL" id="HDX33851.1"/>
    </source>
</evidence>
<dbReference type="InterPro" id="IPR008554">
    <property type="entry name" value="Glutaredoxin-like"/>
</dbReference>
<name>A0A7C1FXH0_9CHLR</name>
<dbReference type="SUPFAM" id="SSF52833">
    <property type="entry name" value="Thioredoxin-like"/>
    <property type="match status" value="1"/>
</dbReference>
<proteinExistence type="predicted"/>
<reference evidence="1" key="1">
    <citation type="journal article" date="2020" name="mSystems">
        <title>Genome- and Community-Level Interaction Insights into Carbon Utilization and Element Cycling Functions of Hydrothermarchaeota in Hydrothermal Sediment.</title>
        <authorList>
            <person name="Zhou Z."/>
            <person name="Liu Y."/>
            <person name="Xu W."/>
            <person name="Pan J."/>
            <person name="Luo Z.H."/>
            <person name="Li M."/>
        </authorList>
    </citation>
    <scope>NUCLEOTIDE SEQUENCE [LARGE SCALE GENOMIC DNA]</scope>
    <source>
        <strain evidence="1">SpSt-289</strain>
    </source>
</reference>
<accession>A0A7C1FXH0</accession>
<dbReference type="EMBL" id="DSMG01000207">
    <property type="protein sequence ID" value="HDX33851.1"/>
    <property type="molecule type" value="Genomic_DNA"/>
</dbReference>
<gene>
    <name evidence="1" type="ORF">ENQ20_20565</name>
</gene>
<dbReference type="InterPro" id="IPR052565">
    <property type="entry name" value="Glutaredoxin-like_YDR286C"/>
</dbReference>
<comment type="caution">
    <text evidence="1">The sequence shown here is derived from an EMBL/GenBank/DDBJ whole genome shotgun (WGS) entry which is preliminary data.</text>
</comment>